<comment type="caution">
    <text evidence="2">The sequence shown here is derived from an EMBL/GenBank/DDBJ whole genome shotgun (WGS) entry which is preliminary data.</text>
</comment>
<sequence length="307" mass="34118">MDKFKKSELLNALDTAFKTEFKAGLSLIKPQWEMLAMRIASSTATNTYAWLGAFPKMREWVGERQIQKMQAQGMTIENKLFESTVGIKRTDIEDDQVGLFTPVVQQAGQSAAELPDDLVFGLLKKGKSTLCYDGQNFFDTDHPVYPNVDGTGVAKQQSNVTTGSASGKPAFYILDDTNAIKPLIWQERTKPEIEAKFDPSKSDKVFMEDVYLWGVRARGNAGFGFWQLIHRVESSDLTADVVMDVLAKMRMLKGDGDKLLNIRPSVILVPPSLEYKARQLFEADVINGTSNPLKGVLKVAVSAQIVE</sequence>
<protein>
    <submittedName>
        <fullName evidence="2">Head protein</fullName>
    </submittedName>
</protein>
<organism evidence="2 3">
    <name type="scientific">Glaesserella australis</name>
    <dbReference type="NCBI Taxonomy" id="2094024"/>
    <lineage>
        <taxon>Bacteria</taxon>
        <taxon>Pseudomonadati</taxon>
        <taxon>Pseudomonadota</taxon>
        <taxon>Gammaproteobacteria</taxon>
        <taxon>Pasteurellales</taxon>
        <taxon>Pasteurellaceae</taxon>
        <taxon>Glaesserella</taxon>
    </lineage>
</organism>
<dbReference type="AlphaFoldDB" id="A0A328BW30"/>
<dbReference type="OrthoDB" id="9804833at2"/>
<evidence type="ECO:0000313" key="2">
    <source>
        <dbReference type="EMBL" id="RAL17911.1"/>
    </source>
</evidence>
<reference evidence="3" key="1">
    <citation type="submission" date="2018-02" db="EMBL/GenBank/DDBJ databases">
        <title>Glaesserella australis sp. nov., isolated from the lungs of pigs.</title>
        <authorList>
            <person name="Turni C."/>
            <person name="Christensen H."/>
        </authorList>
    </citation>
    <scope>NUCLEOTIDE SEQUENCE [LARGE SCALE GENOMIC DNA]</scope>
    <source>
        <strain evidence="3">HS4635</strain>
    </source>
</reference>
<name>A0A328BW30_9PAST</name>
<feature type="domain" description="Bacteriophage Mu GpT" evidence="1">
    <location>
        <begin position="10"/>
        <end position="304"/>
    </location>
</feature>
<dbReference type="RefSeq" id="WP_111750831.1">
    <property type="nucleotide sequence ID" value="NZ_PTPX01000020.1"/>
</dbReference>
<dbReference type="Pfam" id="PF10124">
    <property type="entry name" value="Mu-like_gpT"/>
    <property type="match status" value="1"/>
</dbReference>
<gene>
    <name evidence="2" type="ORF">C5N92_10655</name>
</gene>
<proteinExistence type="predicted"/>
<evidence type="ECO:0000259" key="1">
    <source>
        <dbReference type="Pfam" id="PF10124"/>
    </source>
</evidence>
<keyword evidence="3" id="KW-1185">Reference proteome</keyword>
<evidence type="ECO:0000313" key="3">
    <source>
        <dbReference type="Proteomes" id="UP000248689"/>
    </source>
</evidence>
<dbReference type="EMBL" id="PTPX01000020">
    <property type="protein sequence ID" value="RAL17911.1"/>
    <property type="molecule type" value="Genomic_DNA"/>
</dbReference>
<dbReference type="InterPro" id="IPR018774">
    <property type="entry name" value="Phage_Mu_GpT"/>
</dbReference>
<dbReference type="Proteomes" id="UP000248689">
    <property type="component" value="Unassembled WGS sequence"/>
</dbReference>
<accession>A0A328BW30</accession>